<keyword evidence="1" id="KW-0472">Membrane</keyword>
<accession>A0A8S9ZFY1</accession>
<keyword evidence="1" id="KW-1133">Transmembrane helix</keyword>
<reference evidence="2" key="1">
    <citation type="journal article" date="2020" name="Ecol. Evol.">
        <title>Genome structure and content of the rice root-knot nematode (Meloidogyne graminicola).</title>
        <authorList>
            <person name="Phan N.T."/>
            <person name="Danchin E.G.J."/>
            <person name="Klopp C."/>
            <person name="Perfus-Barbeoch L."/>
            <person name="Kozlowski D.K."/>
            <person name="Koutsovoulos G.D."/>
            <person name="Lopez-Roques C."/>
            <person name="Bouchez O."/>
            <person name="Zahm M."/>
            <person name="Besnard G."/>
            <person name="Bellafiore S."/>
        </authorList>
    </citation>
    <scope>NUCLEOTIDE SEQUENCE</scope>
    <source>
        <strain evidence="2">VN-18</strain>
    </source>
</reference>
<evidence type="ECO:0000256" key="1">
    <source>
        <dbReference type="SAM" id="Phobius"/>
    </source>
</evidence>
<organism evidence="2 3">
    <name type="scientific">Meloidogyne graminicola</name>
    <dbReference type="NCBI Taxonomy" id="189291"/>
    <lineage>
        <taxon>Eukaryota</taxon>
        <taxon>Metazoa</taxon>
        <taxon>Ecdysozoa</taxon>
        <taxon>Nematoda</taxon>
        <taxon>Chromadorea</taxon>
        <taxon>Rhabditida</taxon>
        <taxon>Tylenchina</taxon>
        <taxon>Tylenchomorpha</taxon>
        <taxon>Tylenchoidea</taxon>
        <taxon>Meloidogynidae</taxon>
        <taxon>Meloidogyninae</taxon>
        <taxon>Meloidogyne</taxon>
    </lineage>
</organism>
<keyword evidence="3" id="KW-1185">Reference proteome</keyword>
<dbReference type="EMBL" id="JABEBT010000109">
    <property type="protein sequence ID" value="KAF7632198.1"/>
    <property type="molecule type" value="Genomic_DNA"/>
</dbReference>
<name>A0A8S9ZFY1_9BILA</name>
<proteinExistence type="predicted"/>
<comment type="caution">
    <text evidence="2">The sequence shown here is derived from an EMBL/GenBank/DDBJ whole genome shotgun (WGS) entry which is preliminary data.</text>
</comment>
<sequence>MFCNKNFCFVLFFIILEFYFFVNSEIASNNNYLVKIGKANRVVRSNENLGEFNNGEEFKSSIQPSIYSSTTNTYVQILLVLIILLLCICGIALNLWCRYKGGLPLNN</sequence>
<evidence type="ECO:0000313" key="3">
    <source>
        <dbReference type="Proteomes" id="UP000605970"/>
    </source>
</evidence>
<gene>
    <name evidence="2" type="ORF">Mgra_00008383</name>
</gene>
<dbReference type="Proteomes" id="UP000605970">
    <property type="component" value="Unassembled WGS sequence"/>
</dbReference>
<protein>
    <submittedName>
        <fullName evidence="2">Uncharacterized protein</fullName>
    </submittedName>
</protein>
<feature type="transmembrane region" description="Helical" evidence="1">
    <location>
        <begin position="74"/>
        <end position="97"/>
    </location>
</feature>
<keyword evidence="1" id="KW-0812">Transmembrane</keyword>
<feature type="transmembrane region" description="Helical" evidence="1">
    <location>
        <begin position="7"/>
        <end position="22"/>
    </location>
</feature>
<dbReference type="AlphaFoldDB" id="A0A8S9ZFY1"/>
<evidence type="ECO:0000313" key="2">
    <source>
        <dbReference type="EMBL" id="KAF7632198.1"/>
    </source>
</evidence>